<comment type="caution">
    <text evidence="1">The sequence shown here is derived from an EMBL/GenBank/DDBJ whole genome shotgun (WGS) entry which is preliminary data.</text>
</comment>
<dbReference type="AlphaFoldDB" id="A0A5C6C537"/>
<organism evidence="1 2">
    <name type="scientific">Allorhodopirellula heiligendammensis</name>
    <dbReference type="NCBI Taxonomy" id="2714739"/>
    <lineage>
        <taxon>Bacteria</taxon>
        <taxon>Pseudomonadati</taxon>
        <taxon>Planctomycetota</taxon>
        <taxon>Planctomycetia</taxon>
        <taxon>Pirellulales</taxon>
        <taxon>Pirellulaceae</taxon>
        <taxon>Allorhodopirellula</taxon>
    </lineage>
</organism>
<evidence type="ECO:0000313" key="2">
    <source>
        <dbReference type="Proteomes" id="UP000319908"/>
    </source>
</evidence>
<protein>
    <submittedName>
        <fullName evidence="1">Uncharacterized protein</fullName>
    </submittedName>
</protein>
<proteinExistence type="predicted"/>
<accession>A0A5C6C537</accession>
<gene>
    <name evidence="1" type="ORF">Poly21_13830</name>
</gene>
<dbReference type="Proteomes" id="UP000319908">
    <property type="component" value="Unassembled WGS sequence"/>
</dbReference>
<name>A0A5C6C537_9BACT</name>
<evidence type="ECO:0000313" key="1">
    <source>
        <dbReference type="EMBL" id="TWU19212.1"/>
    </source>
</evidence>
<dbReference type="EMBL" id="SJPU01000001">
    <property type="protein sequence ID" value="TWU19212.1"/>
    <property type="molecule type" value="Genomic_DNA"/>
</dbReference>
<reference evidence="1 2" key="1">
    <citation type="journal article" date="2020" name="Antonie Van Leeuwenhoek">
        <title>Rhodopirellula heiligendammensis sp. nov., Rhodopirellula pilleata sp. nov., and Rhodopirellula solitaria sp. nov. isolated from natural or artificial marine surfaces in Northern Germany and California, USA, and emended description of the genus Rhodopirellula.</title>
        <authorList>
            <person name="Kallscheuer N."/>
            <person name="Wiegand S."/>
            <person name="Jogler M."/>
            <person name="Boedeker C."/>
            <person name="Peeters S.H."/>
            <person name="Rast P."/>
            <person name="Heuer A."/>
            <person name="Jetten M.S.M."/>
            <person name="Rohde M."/>
            <person name="Jogler C."/>
        </authorList>
    </citation>
    <scope>NUCLEOTIDE SEQUENCE [LARGE SCALE GENOMIC DNA]</scope>
    <source>
        <strain evidence="1 2">Poly21</strain>
    </source>
</reference>
<sequence>MFKGFVQEGRLMMGGVLIERMGFASTFYS</sequence>
<keyword evidence="2" id="KW-1185">Reference proteome</keyword>